<feature type="compositionally biased region" description="Polar residues" evidence="1">
    <location>
        <begin position="1"/>
        <end position="16"/>
    </location>
</feature>
<gene>
    <name evidence="2" type="ORF">PC9H_002560</name>
</gene>
<protein>
    <submittedName>
        <fullName evidence="2">Uncharacterized protein</fullName>
    </submittedName>
</protein>
<feature type="compositionally biased region" description="Low complexity" evidence="1">
    <location>
        <begin position="147"/>
        <end position="160"/>
    </location>
</feature>
<feature type="compositionally biased region" description="Acidic residues" evidence="1">
    <location>
        <begin position="435"/>
        <end position="446"/>
    </location>
</feature>
<feature type="region of interest" description="Disordered" evidence="1">
    <location>
        <begin position="1"/>
        <end position="21"/>
    </location>
</feature>
<feature type="compositionally biased region" description="Basic residues" evidence="1">
    <location>
        <begin position="452"/>
        <end position="470"/>
    </location>
</feature>
<sequence>MDSATNQPSGSSSSANDAAEPSSALSALQAKIFSAFDSLVQYSTTLKAKFGGEADPRLISFTSDVAAHLPTSLETIEDARDLIHQNLNSSAANLQVVLYSATSLADDNDSHNAPVTGQPISKSAPSSPKRGGASRSAFDTYADANGRPRAFPTTFFPTPRKQAAFRSQHHGTGASAGGSRSHDWKGKAKAPAQGTDAPPADAGDLNEDDDAETVAQALSAFDTPDEDYFAAGSETETGKGKARAMNVEEHDDEDRAGPSVARAARARPPRSKVTHAAAEGSGHRSTRRGASDAPQAHAPRVPLIPPIGRGLRRAAAFNEKSHPKVYWQGSWGTPPPSPPPSPPPPPPPSPPPPSPPLPPPPPPVAPQVPVQARSSALQPTGSMTIRTAVGVPLRRSTRNIASRANAAEEPRPVASSSRLPAEPAGRGTKRRAQEDADTDEDEDGDAAEASPKKKAKRTTAKKPRATKRTSRNVPPLNLPSSNES</sequence>
<dbReference type="GeneID" id="59372401"/>
<evidence type="ECO:0000313" key="2">
    <source>
        <dbReference type="EMBL" id="KAF7416295.1"/>
    </source>
</evidence>
<evidence type="ECO:0000313" key="3">
    <source>
        <dbReference type="Proteomes" id="UP000623687"/>
    </source>
</evidence>
<reference evidence="2" key="1">
    <citation type="submission" date="2019-07" db="EMBL/GenBank/DDBJ databases">
        <authorList>
            <person name="Palmer J.M."/>
        </authorList>
    </citation>
    <scope>NUCLEOTIDE SEQUENCE</scope>
    <source>
        <strain evidence="2">PC9</strain>
    </source>
</reference>
<feature type="compositionally biased region" description="Pro residues" evidence="1">
    <location>
        <begin position="333"/>
        <end position="366"/>
    </location>
</feature>
<feature type="region of interest" description="Disordered" evidence="1">
    <location>
        <begin position="105"/>
        <end position="208"/>
    </location>
</feature>
<feature type="compositionally biased region" description="Polar residues" evidence="1">
    <location>
        <begin position="105"/>
        <end position="126"/>
    </location>
</feature>
<dbReference type="VEuPathDB" id="FungiDB:PC9H_002560"/>
<evidence type="ECO:0000256" key="1">
    <source>
        <dbReference type="SAM" id="MobiDB-lite"/>
    </source>
</evidence>
<organism evidence="2 3">
    <name type="scientific">Pleurotus ostreatus</name>
    <name type="common">Oyster mushroom</name>
    <name type="synonym">White-rot fungus</name>
    <dbReference type="NCBI Taxonomy" id="5322"/>
    <lineage>
        <taxon>Eukaryota</taxon>
        <taxon>Fungi</taxon>
        <taxon>Dikarya</taxon>
        <taxon>Basidiomycota</taxon>
        <taxon>Agaricomycotina</taxon>
        <taxon>Agaricomycetes</taxon>
        <taxon>Agaricomycetidae</taxon>
        <taxon>Agaricales</taxon>
        <taxon>Pleurotineae</taxon>
        <taxon>Pleurotaceae</taxon>
        <taxon>Pleurotus</taxon>
    </lineage>
</organism>
<feature type="compositionally biased region" description="Basic residues" evidence="1">
    <location>
        <begin position="264"/>
        <end position="273"/>
    </location>
</feature>
<dbReference type="OrthoDB" id="3033077at2759"/>
<proteinExistence type="predicted"/>
<dbReference type="AlphaFoldDB" id="A0A8H7DNF2"/>
<comment type="caution">
    <text evidence="2">The sequence shown here is derived from an EMBL/GenBank/DDBJ whole genome shotgun (WGS) entry which is preliminary data.</text>
</comment>
<feature type="region of interest" description="Disordered" evidence="1">
    <location>
        <begin position="220"/>
        <end position="484"/>
    </location>
</feature>
<name>A0A8H7DNF2_PLEOS</name>
<dbReference type="EMBL" id="JACETU010000011">
    <property type="protein sequence ID" value="KAF7416295.1"/>
    <property type="molecule type" value="Genomic_DNA"/>
</dbReference>
<keyword evidence="3" id="KW-1185">Reference proteome</keyword>
<accession>A0A8H7DNF2</accession>
<dbReference type="Proteomes" id="UP000623687">
    <property type="component" value="Unassembled WGS sequence"/>
</dbReference>
<dbReference type="RefSeq" id="XP_036625842.1">
    <property type="nucleotide sequence ID" value="XM_036772196.1"/>
</dbReference>
<feature type="compositionally biased region" description="Polar residues" evidence="1">
    <location>
        <begin position="372"/>
        <end position="385"/>
    </location>
</feature>